<feature type="domain" description="Peptidase U32 collagenase" evidence="1">
    <location>
        <begin position="379"/>
        <end position="493"/>
    </location>
</feature>
<dbReference type="InterPro" id="IPR001539">
    <property type="entry name" value="Peptidase_U32"/>
</dbReference>
<dbReference type="EMBL" id="FRFE01000001">
    <property type="protein sequence ID" value="SHO42587.1"/>
    <property type="molecule type" value="Genomic_DNA"/>
</dbReference>
<dbReference type="GO" id="GO:0006508">
    <property type="term" value="P:proteolysis"/>
    <property type="evidence" value="ECO:0007669"/>
    <property type="project" value="UniProtKB-KW"/>
</dbReference>
<dbReference type="InterPro" id="IPR051454">
    <property type="entry name" value="RNA/ubiquinone_mod_enzymes"/>
</dbReference>
<evidence type="ECO:0000313" key="2">
    <source>
        <dbReference type="EMBL" id="SHO42587.1"/>
    </source>
</evidence>
<reference evidence="2 3" key="1">
    <citation type="submission" date="2016-12" db="EMBL/GenBank/DDBJ databases">
        <authorList>
            <person name="Song W.-J."/>
            <person name="Kurnit D.M."/>
        </authorList>
    </citation>
    <scope>NUCLEOTIDE SEQUENCE [LARGE SCALE GENOMIC DNA]</scope>
    <source>
        <strain evidence="2 3">DSM 18488</strain>
    </source>
</reference>
<dbReference type="OrthoDB" id="9807498at2"/>
<evidence type="ECO:0000313" key="3">
    <source>
        <dbReference type="Proteomes" id="UP000184603"/>
    </source>
</evidence>
<dbReference type="Pfam" id="PF01136">
    <property type="entry name" value="Peptidase_U32"/>
    <property type="match status" value="1"/>
</dbReference>
<keyword evidence="3" id="KW-1185">Reference proteome</keyword>
<accession>A0A1M7XVF2</accession>
<keyword evidence="2" id="KW-0645">Protease</keyword>
<proteinExistence type="predicted"/>
<organism evidence="2 3">
    <name type="scientific">Desulfopila aestuarii DSM 18488</name>
    <dbReference type="NCBI Taxonomy" id="1121416"/>
    <lineage>
        <taxon>Bacteria</taxon>
        <taxon>Pseudomonadati</taxon>
        <taxon>Thermodesulfobacteriota</taxon>
        <taxon>Desulfobulbia</taxon>
        <taxon>Desulfobulbales</taxon>
        <taxon>Desulfocapsaceae</taxon>
        <taxon>Desulfopila</taxon>
    </lineage>
</organism>
<dbReference type="AlphaFoldDB" id="A0A1M7XVF2"/>
<keyword evidence="2" id="KW-0378">Hydrolase</keyword>
<name>A0A1M7XVF2_9BACT</name>
<dbReference type="STRING" id="1121416.SAMN02745220_00038"/>
<dbReference type="PROSITE" id="PS01276">
    <property type="entry name" value="PEPTIDASE_U32"/>
    <property type="match status" value="1"/>
</dbReference>
<protein>
    <submittedName>
        <fullName evidence="2">Putative protease</fullName>
    </submittedName>
</protein>
<dbReference type="InterPro" id="IPR020988">
    <property type="entry name" value="Pept_U32_collagenase"/>
</dbReference>
<dbReference type="PANTHER" id="PTHR30217:SF10">
    <property type="entry name" value="23S RRNA 5-HYDROXYCYTIDINE C2501 SYNTHASE"/>
    <property type="match status" value="1"/>
</dbReference>
<dbReference type="Proteomes" id="UP000184603">
    <property type="component" value="Unassembled WGS sequence"/>
</dbReference>
<gene>
    <name evidence="2" type="ORF">SAMN02745220_00038</name>
</gene>
<sequence>MQHPLELLAPAKDLACGMAAINHGADAVYIGAPRFGARAAAGNSLQDIEKLVVHAHQFSARVYIALNTLFTDRELDEAVHLAHQLYKIGADALIIQDMGLLECDLPPIPLHASTQTNNRTVEKVRFLEQVGFQQVVLARELSLDEIREIRAATTVPLECFVHGALCVSYSGQCYISEMVSGRSANRGECAQFCRHQYTLRDAAGRVLEKDRYLLSLKDLDLSGHLAELIAAGVSSFKIEGRLKDINYVKNVTAYYRRLLDNEIDNDSKLVRASSGRCSFAFTPDPAKSFNRGRTEYFLNGPRNTPGQPDTSKSLGELLGRVEKSEKGAFTLRTAVVLHNGDGLCYFNSDGLLVGLKANRVEGNKIFHRERISPPVGTELYRNHDVDFIKHLQASEQCRSLQVKVLVEETAEGLRCLLEDQDGICSQQELRCEKEVARQPGMSKGLIERQMVKSGGTVFEVTDLKVQVDDALFVRAAEVNELRRLAFAGHLQERLRSYQRQKSAFLVSDIPWLSSRVTYLDNITNSRAEAFYRRHGVTDFDFAREGLAGEDDVALMTTRYCIKAQLGLCPKLAGGKGVQIHEPLSLADNTGEYELEFDCRRCEMVVRKGRISGKKR</sequence>
<evidence type="ECO:0000259" key="1">
    <source>
        <dbReference type="Pfam" id="PF12392"/>
    </source>
</evidence>
<dbReference type="RefSeq" id="WP_073611428.1">
    <property type="nucleotide sequence ID" value="NZ_FRFE01000001.1"/>
</dbReference>
<dbReference type="GO" id="GO:0008233">
    <property type="term" value="F:peptidase activity"/>
    <property type="evidence" value="ECO:0007669"/>
    <property type="project" value="UniProtKB-KW"/>
</dbReference>
<dbReference type="PANTHER" id="PTHR30217">
    <property type="entry name" value="PEPTIDASE U32 FAMILY"/>
    <property type="match status" value="1"/>
</dbReference>
<dbReference type="Pfam" id="PF12392">
    <property type="entry name" value="DUF3656"/>
    <property type="match status" value="1"/>
</dbReference>